<reference evidence="2" key="1">
    <citation type="submission" date="2017-01" db="EMBL/GenBank/DDBJ databases">
        <authorList>
            <person name="Wang Y."/>
            <person name="White M."/>
            <person name="Kvist S."/>
            <person name="Moncalvo J.-M."/>
        </authorList>
    </citation>
    <scope>NUCLEOTIDE SEQUENCE [LARGE SCALE GENOMIC DNA]</scope>
    <source>
        <strain evidence="2">ID-206-W2</strain>
    </source>
</reference>
<proteinExistence type="predicted"/>
<sequence>MPIMDPDNTDCPESATREGKNIIRDADLEICNVVPRSDVSFSVPATNNTSKYKLDGLDDLWCSLETQGLRICDITVTIPTFDVSDDIIDTVLSKREF</sequence>
<accession>A0A1R1YTF4</accession>
<dbReference type="AlphaFoldDB" id="A0A1R1YTF4"/>
<protein>
    <submittedName>
        <fullName evidence="1">Uncharacterized protein</fullName>
    </submittedName>
</protein>
<organism evidence="1 2">
    <name type="scientific">Smittium culicis</name>
    <dbReference type="NCBI Taxonomy" id="133412"/>
    <lineage>
        <taxon>Eukaryota</taxon>
        <taxon>Fungi</taxon>
        <taxon>Fungi incertae sedis</taxon>
        <taxon>Zoopagomycota</taxon>
        <taxon>Kickxellomycotina</taxon>
        <taxon>Harpellomycetes</taxon>
        <taxon>Harpellales</taxon>
        <taxon>Legeriomycetaceae</taxon>
        <taxon>Smittium</taxon>
    </lineage>
</organism>
<dbReference type="Proteomes" id="UP000187429">
    <property type="component" value="Unassembled WGS sequence"/>
</dbReference>
<dbReference type="EMBL" id="LSSM01000085">
    <property type="protein sequence ID" value="OMJ30086.1"/>
    <property type="molecule type" value="Genomic_DNA"/>
</dbReference>
<gene>
    <name evidence="1" type="ORF">AYI69_g375</name>
</gene>
<keyword evidence="2" id="KW-1185">Reference proteome</keyword>
<name>A0A1R1YTF4_9FUNG</name>
<evidence type="ECO:0000313" key="2">
    <source>
        <dbReference type="Proteomes" id="UP000187429"/>
    </source>
</evidence>
<evidence type="ECO:0000313" key="1">
    <source>
        <dbReference type="EMBL" id="OMJ30086.1"/>
    </source>
</evidence>
<comment type="caution">
    <text evidence="1">The sequence shown here is derived from an EMBL/GenBank/DDBJ whole genome shotgun (WGS) entry which is preliminary data.</text>
</comment>